<dbReference type="EMBL" id="AFBD01000005">
    <property type="protein sequence ID" value="EGF14168.1"/>
    <property type="molecule type" value="Genomic_DNA"/>
</dbReference>
<organism evidence="1 2">
    <name type="scientific">Streptococcus sanguinis SK330</name>
    <dbReference type="NCBI Taxonomy" id="888813"/>
    <lineage>
        <taxon>Bacteria</taxon>
        <taxon>Bacillati</taxon>
        <taxon>Bacillota</taxon>
        <taxon>Bacilli</taxon>
        <taxon>Lactobacillales</taxon>
        <taxon>Streptococcaceae</taxon>
        <taxon>Streptococcus</taxon>
    </lineage>
</organism>
<comment type="caution">
    <text evidence="1">The sequence shown here is derived from an EMBL/GenBank/DDBJ whole genome shotgun (WGS) entry which is preliminary data.</text>
</comment>
<accession>F2C8C8</accession>
<dbReference type="Proteomes" id="UP000005955">
    <property type="component" value="Unassembled WGS sequence"/>
</dbReference>
<dbReference type="AlphaFoldDB" id="F2C8C8"/>
<evidence type="ECO:0008006" key="3">
    <source>
        <dbReference type="Google" id="ProtNLM"/>
    </source>
</evidence>
<dbReference type="HOGENOM" id="CLU_158514_0_1_9"/>
<proteinExistence type="predicted"/>
<reference evidence="1 2" key="1">
    <citation type="submission" date="2011-02" db="EMBL/GenBank/DDBJ databases">
        <authorList>
            <person name="Muzny D."/>
            <person name="Qin X."/>
            <person name="Deng J."/>
            <person name="Jiang H."/>
            <person name="Liu Y."/>
            <person name="Qu J."/>
            <person name="Song X.-Z."/>
            <person name="Zhang L."/>
            <person name="Thornton R."/>
            <person name="Coyle M."/>
            <person name="Francisco L."/>
            <person name="Jackson L."/>
            <person name="Javaid M."/>
            <person name="Korchina V."/>
            <person name="Kovar C."/>
            <person name="Mata R."/>
            <person name="Mathew T."/>
            <person name="Ngo R."/>
            <person name="Nguyen L."/>
            <person name="Nguyen N."/>
            <person name="Okwuonu G."/>
            <person name="Ongeri F."/>
            <person name="Pham C."/>
            <person name="Simmons D."/>
            <person name="Wilczek-Boney K."/>
            <person name="Hale W."/>
            <person name="Jakkamsetti A."/>
            <person name="Pham P."/>
            <person name="Ruth R."/>
            <person name="San Lucas F."/>
            <person name="Warren J."/>
            <person name="Zhang J."/>
            <person name="Zhao Z."/>
            <person name="Zhou C."/>
            <person name="Zhu D."/>
            <person name="Lee S."/>
            <person name="Bess C."/>
            <person name="Blankenburg K."/>
            <person name="Forbes L."/>
            <person name="Fu Q."/>
            <person name="Gubbala S."/>
            <person name="Hirani K."/>
            <person name="Jayaseelan J.C."/>
            <person name="Lara F."/>
            <person name="Munidasa M."/>
            <person name="Palculict T."/>
            <person name="Patil S."/>
            <person name="Pu L.-L."/>
            <person name="Saada N."/>
            <person name="Tang L."/>
            <person name="Weissenberger G."/>
            <person name="Zhu Y."/>
            <person name="Hemphill L."/>
            <person name="Shang Y."/>
            <person name="Youmans B."/>
            <person name="Ayvaz T."/>
            <person name="Ross M."/>
            <person name="Santibanez J."/>
            <person name="Aqrawi P."/>
            <person name="Gross S."/>
            <person name="Joshi V."/>
            <person name="Fowler G."/>
            <person name="Nazareth L."/>
            <person name="Reid J."/>
            <person name="Worley K."/>
            <person name="Petrosino J."/>
            <person name="Highlander S."/>
            <person name="Gibbs R."/>
        </authorList>
    </citation>
    <scope>NUCLEOTIDE SEQUENCE [LARGE SCALE GENOMIC DNA]</scope>
    <source>
        <strain evidence="1 2">SK330</strain>
    </source>
</reference>
<protein>
    <recommendedName>
        <fullName evidence="3">DUF4176 domain-containing protein</fullName>
    </recommendedName>
</protein>
<dbReference type="PATRIC" id="fig|888813.3.peg.1521"/>
<dbReference type="InterPro" id="IPR025233">
    <property type="entry name" value="DUF4176"/>
</dbReference>
<dbReference type="Pfam" id="PF13780">
    <property type="entry name" value="DUF4176"/>
    <property type="match status" value="1"/>
</dbReference>
<gene>
    <name evidence="1" type="ORF">HMPREF9386_1547</name>
</gene>
<sequence>MEKKMSKKLLPLGSIVYLEGGTVKLMVVGRGAVLEQGGANVYSDYVGVIYPKGINPEDAAFFNHESIEKVVFKGFEDEEEVRYMEVYEDWEKSLDIEKMKVED</sequence>
<name>F2C8C8_STRSA</name>
<evidence type="ECO:0000313" key="2">
    <source>
        <dbReference type="Proteomes" id="UP000005955"/>
    </source>
</evidence>
<evidence type="ECO:0000313" key="1">
    <source>
        <dbReference type="EMBL" id="EGF14168.1"/>
    </source>
</evidence>